<organism evidence="1 2">
    <name type="scientific">Saguinus oedipus</name>
    <name type="common">Cotton-top tamarin</name>
    <name type="synonym">Oedipomidas oedipus</name>
    <dbReference type="NCBI Taxonomy" id="9490"/>
    <lineage>
        <taxon>Eukaryota</taxon>
        <taxon>Metazoa</taxon>
        <taxon>Chordata</taxon>
        <taxon>Craniata</taxon>
        <taxon>Vertebrata</taxon>
        <taxon>Euteleostomi</taxon>
        <taxon>Mammalia</taxon>
        <taxon>Eutheria</taxon>
        <taxon>Euarchontoglires</taxon>
        <taxon>Primates</taxon>
        <taxon>Haplorrhini</taxon>
        <taxon>Platyrrhini</taxon>
        <taxon>Cebidae</taxon>
        <taxon>Callitrichinae</taxon>
        <taxon>Saguinus</taxon>
    </lineage>
</organism>
<gene>
    <name evidence="1" type="primary">NMT1_3</name>
    <name evidence="1" type="ORF">P7K49_010727</name>
</gene>
<evidence type="ECO:0000313" key="1">
    <source>
        <dbReference type="EMBL" id="KAK2110981.1"/>
    </source>
</evidence>
<evidence type="ECO:0000313" key="2">
    <source>
        <dbReference type="Proteomes" id="UP001266305"/>
    </source>
</evidence>
<reference evidence="1 2" key="1">
    <citation type="submission" date="2023-05" db="EMBL/GenBank/DDBJ databases">
        <title>B98-5 Cell Line De Novo Hybrid Assembly: An Optical Mapping Approach.</title>
        <authorList>
            <person name="Kananen K."/>
            <person name="Auerbach J.A."/>
            <person name="Kautto E."/>
            <person name="Blachly J.S."/>
        </authorList>
    </citation>
    <scope>NUCLEOTIDE SEQUENCE [LARGE SCALE GENOMIC DNA]</scope>
    <source>
        <strain evidence="1">B95-8</strain>
        <tissue evidence="1">Cell line</tissue>
    </source>
</reference>
<dbReference type="EMBL" id="JASSZA010000005">
    <property type="protein sequence ID" value="KAK2110981.1"/>
    <property type="molecule type" value="Genomic_DNA"/>
</dbReference>
<accession>A0ABQ9VNM3</accession>
<proteinExistence type="predicted"/>
<keyword evidence="2" id="KW-1185">Reference proteome</keyword>
<protein>
    <submittedName>
        <fullName evidence="1">Glycylpeptide N-tetradecanoyltransferase</fullName>
    </submittedName>
</protein>
<comment type="caution">
    <text evidence="1">The sequence shown here is derived from an EMBL/GenBank/DDBJ whole genome shotgun (WGS) entry which is preliminary data.</text>
</comment>
<sequence length="83" mass="9456">MKPRGMAKNRKMNSLPAERIQEIQKAIELFSVGQGPAKTMEEASKRSYQFWDTQPVPKLGVEQAECRKGFWKGLDPVRCACQD</sequence>
<name>A0ABQ9VNM3_SAGOE</name>
<dbReference type="Proteomes" id="UP001266305">
    <property type="component" value="Unassembled WGS sequence"/>
</dbReference>